<dbReference type="OrthoDB" id="10056816at2759"/>
<protein>
    <submittedName>
        <fullName evidence="2">UPF0462 protein C4orf33</fullName>
    </submittedName>
</protein>
<evidence type="ECO:0000256" key="1">
    <source>
        <dbReference type="ARBA" id="ARBA00038085"/>
    </source>
</evidence>
<dbReference type="AlphaFoldDB" id="A0A8J5ZUK2"/>
<dbReference type="PANTHER" id="PTHR31475">
    <property type="entry name" value="UPF0462 PROTEIN"/>
    <property type="match status" value="1"/>
</dbReference>
<sequence>MALSFGVSRGERTWEGRAFLPWSYFPPGVSRFNAYAIHGSADQRRYEALCPIPAAELRPGQQPDFHRLEYFGPLSLSALLGQERRQPASDLWPPEEPGARRA</sequence>
<evidence type="ECO:0000313" key="2">
    <source>
        <dbReference type="EMBL" id="KAG8505390.1"/>
    </source>
</evidence>
<dbReference type="PANTHER" id="PTHR31475:SF3">
    <property type="entry name" value="UPF0462 PROTEIN C4ORF33"/>
    <property type="match status" value="1"/>
</dbReference>
<keyword evidence="3" id="KW-1185">Reference proteome</keyword>
<evidence type="ECO:0000313" key="3">
    <source>
        <dbReference type="Proteomes" id="UP000700334"/>
    </source>
</evidence>
<dbReference type="EMBL" id="JAGFMF010012264">
    <property type="protein sequence ID" value="KAG8505390.1"/>
    <property type="molecule type" value="Genomic_DNA"/>
</dbReference>
<gene>
    <name evidence="2" type="ORF">J0S82_006126</name>
</gene>
<comment type="caution">
    <text evidence="2">The sequence shown here is derived from an EMBL/GenBank/DDBJ whole genome shotgun (WGS) entry which is preliminary data.</text>
</comment>
<dbReference type="Gene3D" id="2.60.40.1190">
    <property type="match status" value="1"/>
</dbReference>
<accession>A0A8J5ZUK2</accession>
<dbReference type="Proteomes" id="UP000700334">
    <property type="component" value="Unassembled WGS sequence"/>
</dbReference>
<proteinExistence type="inferred from homology"/>
<reference evidence="2" key="1">
    <citation type="journal article" date="2021" name="Evol. Appl.">
        <title>The genome of the Pyrenean desman and the effects of bottlenecks and inbreeding on the genomic landscape of an endangered species.</title>
        <authorList>
            <person name="Escoda L."/>
            <person name="Castresana J."/>
        </authorList>
    </citation>
    <scope>NUCLEOTIDE SEQUENCE</scope>
    <source>
        <strain evidence="2">IBE-C5619</strain>
    </source>
</reference>
<name>A0A8J5ZUK2_GALPY</name>
<organism evidence="2 3">
    <name type="scientific">Galemys pyrenaicus</name>
    <name type="common">Iberian desman</name>
    <name type="synonym">Pyrenean desman</name>
    <dbReference type="NCBI Taxonomy" id="202257"/>
    <lineage>
        <taxon>Eukaryota</taxon>
        <taxon>Metazoa</taxon>
        <taxon>Chordata</taxon>
        <taxon>Craniata</taxon>
        <taxon>Vertebrata</taxon>
        <taxon>Euteleostomi</taxon>
        <taxon>Mammalia</taxon>
        <taxon>Eutheria</taxon>
        <taxon>Laurasiatheria</taxon>
        <taxon>Eulipotyphla</taxon>
        <taxon>Talpidae</taxon>
        <taxon>Galemys</taxon>
    </lineage>
</organism>
<comment type="similarity">
    <text evidence="1">Belongs to the UPF0462 family.</text>
</comment>